<evidence type="ECO:0000313" key="2">
    <source>
        <dbReference type="Proteomes" id="UP000054166"/>
    </source>
</evidence>
<reference evidence="1 2" key="1">
    <citation type="submission" date="2014-04" db="EMBL/GenBank/DDBJ databases">
        <authorList>
            <consortium name="DOE Joint Genome Institute"/>
            <person name="Kuo A."/>
            <person name="Tarkka M."/>
            <person name="Buscot F."/>
            <person name="Kohler A."/>
            <person name="Nagy L.G."/>
            <person name="Floudas D."/>
            <person name="Copeland A."/>
            <person name="Barry K.W."/>
            <person name="Cichocki N."/>
            <person name="Veneault-Fourrey C."/>
            <person name="LaButti K."/>
            <person name="Lindquist E.A."/>
            <person name="Lipzen A."/>
            <person name="Lundell T."/>
            <person name="Morin E."/>
            <person name="Murat C."/>
            <person name="Sun H."/>
            <person name="Tunlid A."/>
            <person name="Henrissat B."/>
            <person name="Grigoriev I.V."/>
            <person name="Hibbett D.S."/>
            <person name="Martin F."/>
            <person name="Nordberg H.P."/>
            <person name="Cantor M.N."/>
            <person name="Hua S.X."/>
        </authorList>
    </citation>
    <scope>NUCLEOTIDE SEQUENCE [LARGE SCALE GENOMIC DNA]</scope>
    <source>
        <strain evidence="1 2">F 1598</strain>
    </source>
</reference>
<dbReference type="EMBL" id="KN832988">
    <property type="protein sequence ID" value="KIM84366.1"/>
    <property type="molecule type" value="Genomic_DNA"/>
</dbReference>
<evidence type="ECO:0000313" key="1">
    <source>
        <dbReference type="EMBL" id="KIM84366.1"/>
    </source>
</evidence>
<gene>
    <name evidence="1" type="ORF">PILCRDRAFT_409952</name>
</gene>
<accession>A0A0C3G0Y2</accession>
<reference evidence="2" key="2">
    <citation type="submission" date="2015-01" db="EMBL/GenBank/DDBJ databases">
        <title>Evolutionary Origins and Diversification of the Mycorrhizal Mutualists.</title>
        <authorList>
            <consortium name="DOE Joint Genome Institute"/>
            <consortium name="Mycorrhizal Genomics Consortium"/>
            <person name="Kohler A."/>
            <person name="Kuo A."/>
            <person name="Nagy L.G."/>
            <person name="Floudas D."/>
            <person name="Copeland A."/>
            <person name="Barry K.W."/>
            <person name="Cichocki N."/>
            <person name="Veneault-Fourrey C."/>
            <person name="LaButti K."/>
            <person name="Lindquist E.A."/>
            <person name="Lipzen A."/>
            <person name="Lundell T."/>
            <person name="Morin E."/>
            <person name="Murat C."/>
            <person name="Riley R."/>
            <person name="Ohm R."/>
            <person name="Sun H."/>
            <person name="Tunlid A."/>
            <person name="Henrissat B."/>
            <person name="Grigoriev I.V."/>
            <person name="Hibbett D.S."/>
            <person name="Martin F."/>
        </authorList>
    </citation>
    <scope>NUCLEOTIDE SEQUENCE [LARGE SCALE GENOMIC DNA]</scope>
    <source>
        <strain evidence="2">F 1598</strain>
    </source>
</reference>
<dbReference type="Proteomes" id="UP000054166">
    <property type="component" value="Unassembled WGS sequence"/>
</dbReference>
<protein>
    <submittedName>
        <fullName evidence="1">Uncharacterized protein</fullName>
    </submittedName>
</protein>
<name>A0A0C3G0Y2_PILCF</name>
<keyword evidence="2" id="KW-1185">Reference proteome</keyword>
<sequence>MSGCKISQRTEGESKPVDGLDFPDIFYLSVHSLIIVFRNHIILCIYRIGKMLFDIRFQCLVSTR</sequence>
<organism evidence="1 2">
    <name type="scientific">Piloderma croceum (strain F 1598)</name>
    <dbReference type="NCBI Taxonomy" id="765440"/>
    <lineage>
        <taxon>Eukaryota</taxon>
        <taxon>Fungi</taxon>
        <taxon>Dikarya</taxon>
        <taxon>Basidiomycota</taxon>
        <taxon>Agaricomycotina</taxon>
        <taxon>Agaricomycetes</taxon>
        <taxon>Agaricomycetidae</taxon>
        <taxon>Atheliales</taxon>
        <taxon>Atheliaceae</taxon>
        <taxon>Piloderma</taxon>
    </lineage>
</organism>
<proteinExistence type="predicted"/>
<dbReference type="HOGENOM" id="CLU_2868467_0_0_1"/>
<dbReference type="AlphaFoldDB" id="A0A0C3G0Y2"/>
<dbReference type="InParanoid" id="A0A0C3G0Y2"/>